<reference evidence="3 5" key="2">
    <citation type="journal article" date="2013" name="Nature">
        <title>Insights into bilaterian evolution from three spiralian genomes.</title>
        <authorList>
            <person name="Simakov O."/>
            <person name="Marletaz F."/>
            <person name="Cho S.J."/>
            <person name="Edsinger-Gonzales E."/>
            <person name="Havlak P."/>
            <person name="Hellsten U."/>
            <person name="Kuo D.H."/>
            <person name="Larsson T."/>
            <person name="Lv J."/>
            <person name="Arendt D."/>
            <person name="Savage R."/>
            <person name="Osoegawa K."/>
            <person name="de Jong P."/>
            <person name="Grimwood J."/>
            <person name="Chapman J.A."/>
            <person name="Shapiro H."/>
            <person name="Aerts A."/>
            <person name="Otillar R.P."/>
            <person name="Terry A.Y."/>
            <person name="Boore J.L."/>
            <person name="Grigoriev I.V."/>
            <person name="Lindberg D.R."/>
            <person name="Seaver E.C."/>
            <person name="Weisblat D.A."/>
            <person name="Putnam N.H."/>
            <person name="Rokhsar D.S."/>
        </authorList>
    </citation>
    <scope>NUCLEOTIDE SEQUENCE</scope>
</reference>
<dbReference type="AlphaFoldDB" id="T1ET53"/>
<dbReference type="PANTHER" id="PTHR12107:SF0">
    <property type="entry name" value="STARGAZIN (MAMMALIAN CALCIUM CHANNEL) HOMOLOG"/>
    <property type="match status" value="1"/>
</dbReference>
<keyword evidence="2" id="KW-1133">Transmembrane helix</keyword>
<name>T1ET53_HELRO</name>
<gene>
    <name evidence="4" type="primary">20199753</name>
    <name evidence="3" type="ORF">HELRODRAFT_162786</name>
</gene>
<feature type="compositionally biased region" description="Basic and acidic residues" evidence="1">
    <location>
        <begin position="625"/>
        <end position="634"/>
    </location>
</feature>
<reference evidence="4" key="3">
    <citation type="submission" date="2015-06" db="UniProtKB">
        <authorList>
            <consortium name="EnsemblMetazoa"/>
        </authorList>
    </citation>
    <scope>IDENTIFICATION</scope>
</reference>
<feature type="region of interest" description="Disordered" evidence="1">
    <location>
        <begin position="611"/>
        <end position="634"/>
    </location>
</feature>
<dbReference type="GeneID" id="20199753"/>
<dbReference type="Gene3D" id="1.20.140.150">
    <property type="match status" value="1"/>
</dbReference>
<dbReference type="Proteomes" id="UP000015101">
    <property type="component" value="Unassembled WGS sequence"/>
</dbReference>
<proteinExistence type="predicted"/>
<dbReference type="GO" id="GO:0016247">
    <property type="term" value="F:channel regulator activity"/>
    <property type="evidence" value="ECO:0000318"/>
    <property type="project" value="GO_Central"/>
</dbReference>
<dbReference type="PANTHER" id="PTHR12107">
    <property type="entry name" value="VOLTAGE-DEPENDENT CALCIUM CHANNEL GAMMA SUBUNIT"/>
    <property type="match status" value="1"/>
</dbReference>
<evidence type="ECO:0000313" key="5">
    <source>
        <dbReference type="Proteomes" id="UP000015101"/>
    </source>
</evidence>
<dbReference type="InParanoid" id="T1ET53"/>
<dbReference type="OrthoDB" id="9990458at2759"/>
<dbReference type="KEGG" id="hro:HELRODRAFT_162786"/>
<dbReference type="EnsemblMetazoa" id="HelroT162786">
    <property type="protein sequence ID" value="HelroP162786"/>
    <property type="gene ID" value="HelroG162786"/>
</dbReference>
<feature type="region of interest" description="Disordered" evidence="1">
    <location>
        <begin position="432"/>
        <end position="466"/>
    </location>
</feature>
<reference evidence="5" key="1">
    <citation type="submission" date="2012-12" db="EMBL/GenBank/DDBJ databases">
        <authorList>
            <person name="Hellsten U."/>
            <person name="Grimwood J."/>
            <person name="Chapman J.A."/>
            <person name="Shapiro H."/>
            <person name="Aerts A."/>
            <person name="Otillar R.P."/>
            <person name="Terry A.Y."/>
            <person name="Boore J.L."/>
            <person name="Simakov O."/>
            <person name="Marletaz F."/>
            <person name="Cho S.-J."/>
            <person name="Edsinger-Gonzales E."/>
            <person name="Havlak P."/>
            <person name="Kuo D.-H."/>
            <person name="Larsson T."/>
            <person name="Lv J."/>
            <person name="Arendt D."/>
            <person name="Savage R."/>
            <person name="Osoegawa K."/>
            <person name="de Jong P."/>
            <person name="Lindberg D.R."/>
            <person name="Seaver E.C."/>
            <person name="Weisblat D.A."/>
            <person name="Putnam N.H."/>
            <person name="Grigoriev I.V."/>
            <person name="Rokhsar D.S."/>
        </authorList>
    </citation>
    <scope>NUCLEOTIDE SEQUENCE</scope>
</reference>
<feature type="compositionally biased region" description="Acidic residues" evidence="1">
    <location>
        <begin position="611"/>
        <end position="624"/>
    </location>
</feature>
<feature type="transmembrane region" description="Helical" evidence="2">
    <location>
        <begin position="54"/>
        <end position="73"/>
    </location>
</feature>
<keyword evidence="5" id="KW-1185">Reference proteome</keyword>
<dbReference type="GO" id="GO:0098970">
    <property type="term" value="P:postsynaptic neurotransmitter receptor diffusion trapping"/>
    <property type="evidence" value="ECO:0000318"/>
    <property type="project" value="GO_Central"/>
</dbReference>
<dbReference type="GO" id="GO:0032281">
    <property type="term" value="C:AMPA glutamate receptor complex"/>
    <property type="evidence" value="ECO:0000318"/>
    <property type="project" value="GO_Central"/>
</dbReference>
<dbReference type="EMBL" id="AMQM01001174">
    <property type="status" value="NOT_ANNOTATED_CDS"/>
    <property type="molecule type" value="Genomic_DNA"/>
</dbReference>
<dbReference type="GO" id="GO:0005245">
    <property type="term" value="F:voltage-gated calcium channel activity"/>
    <property type="evidence" value="ECO:0000318"/>
    <property type="project" value="GO_Central"/>
</dbReference>
<feature type="compositionally biased region" description="Low complexity" evidence="1">
    <location>
        <begin position="432"/>
        <end position="456"/>
    </location>
</feature>
<dbReference type="CTD" id="20199753"/>
<organism evidence="4 5">
    <name type="scientific">Helobdella robusta</name>
    <name type="common">Californian leech</name>
    <dbReference type="NCBI Taxonomy" id="6412"/>
    <lineage>
        <taxon>Eukaryota</taxon>
        <taxon>Metazoa</taxon>
        <taxon>Spiralia</taxon>
        <taxon>Lophotrochozoa</taxon>
        <taxon>Annelida</taxon>
        <taxon>Clitellata</taxon>
        <taxon>Hirudinea</taxon>
        <taxon>Rhynchobdellida</taxon>
        <taxon>Glossiphoniidae</taxon>
        <taxon>Helobdella</taxon>
    </lineage>
</organism>
<sequence length="634" mass="72708">MCTNVTYMKALYCKYQIRSRQIVLHSFRTKRPSVEQQKQLQVTNTSVTKQVNRYSMPSLMTLVGIIIYIGAITEEASSKAQSKDDNPAFIYEYGPSLLLAMISFVGCQMTGVVSINHFISVRKGLGRLKVKKKISDRVSASVVVGENVEKNKLCFKTIYSNKNYSGNIGDPDNYDTKKNFTKSSNLLPFQVNLMLNAANKLVSIVGVNSSKLKQQDSAESTNNTIISTESIMSPASERTTSSLGRFKQNLGHRSETLYTMNGEASCIFRCPDTIAASSSPELSPGVGEIAAEEGAIRGLCLLKGNHSSELILSCSSLAALSPGMHTEKENKFVNRHRTLQQKIMKQMTLRQQQFLYRQHQLKQQQHFMQKEQTQLKIEPSELLTKQVQNKSFHHPKLNIIHSDLLSFSQKQHQPKHSNFHDNQSQIPHHYYQQEKLQQQQQQQQHQQQQHQQLQQHQQHHRQQQQNINQIKHTKQIEVGNEKQAANSRQTVEVDSYNNFTNIKMDNFSNNLVFAYNETICHNEDDVCETLSTNIENNDNINKIESNNVGENIINNDYFNDNHPTSYSTFHKTTDHLTSKAFNKYHFEEFLLTQSANRQRNDYDDDFIISNEEESYVDNDYDNDGEDKQERTTSV</sequence>
<keyword evidence="2" id="KW-0812">Transmembrane</keyword>
<dbReference type="GO" id="GO:0051968">
    <property type="term" value="P:positive regulation of synaptic transmission, glutamatergic"/>
    <property type="evidence" value="ECO:0000318"/>
    <property type="project" value="GO_Central"/>
</dbReference>
<accession>T1ET53</accession>
<dbReference type="GO" id="GO:0019226">
    <property type="term" value="P:transmission of nerve impulse"/>
    <property type="evidence" value="ECO:0000318"/>
    <property type="project" value="GO_Central"/>
</dbReference>
<keyword evidence="2" id="KW-0472">Membrane</keyword>
<evidence type="ECO:0000313" key="4">
    <source>
        <dbReference type="EnsemblMetazoa" id="HelroP162786"/>
    </source>
</evidence>
<dbReference type="STRING" id="6412.T1ET53"/>
<feature type="transmembrane region" description="Helical" evidence="2">
    <location>
        <begin position="93"/>
        <end position="119"/>
    </location>
</feature>
<dbReference type="GO" id="GO:0098839">
    <property type="term" value="C:postsynaptic density membrane"/>
    <property type="evidence" value="ECO:0000318"/>
    <property type="project" value="GO_Central"/>
</dbReference>
<protein>
    <submittedName>
        <fullName evidence="3 4">Uncharacterized protein</fullName>
    </submittedName>
</protein>
<dbReference type="RefSeq" id="XP_009023135.1">
    <property type="nucleotide sequence ID" value="XM_009024887.1"/>
</dbReference>
<evidence type="ECO:0000256" key="1">
    <source>
        <dbReference type="SAM" id="MobiDB-lite"/>
    </source>
</evidence>
<evidence type="ECO:0000256" key="2">
    <source>
        <dbReference type="SAM" id="Phobius"/>
    </source>
</evidence>
<dbReference type="EMBL" id="KB097143">
    <property type="protein sequence ID" value="ESN99268.1"/>
    <property type="molecule type" value="Genomic_DNA"/>
</dbReference>
<dbReference type="InterPro" id="IPR051072">
    <property type="entry name" value="CACNG_subunit"/>
</dbReference>
<dbReference type="HOGENOM" id="CLU_431674_0_0_1"/>
<evidence type="ECO:0000313" key="3">
    <source>
        <dbReference type="EMBL" id="ESN99268.1"/>
    </source>
</evidence>